<gene>
    <name evidence="2" type="ORF">S01H1_03146</name>
</gene>
<name>X0TFN2_9ZZZZ</name>
<feature type="region of interest" description="Disordered" evidence="1">
    <location>
        <begin position="1"/>
        <end position="32"/>
    </location>
</feature>
<feature type="compositionally biased region" description="Basic and acidic residues" evidence="1">
    <location>
        <begin position="23"/>
        <end position="32"/>
    </location>
</feature>
<dbReference type="EMBL" id="BARS01001674">
    <property type="protein sequence ID" value="GAF74885.1"/>
    <property type="molecule type" value="Genomic_DNA"/>
</dbReference>
<dbReference type="AlphaFoldDB" id="X0TFN2"/>
<reference evidence="2" key="1">
    <citation type="journal article" date="2014" name="Front. Microbiol.">
        <title>High frequency of phylogenetically diverse reductive dehalogenase-homologous genes in deep subseafloor sedimentary metagenomes.</title>
        <authorList>
            <person name="Kawai M."/>
            <person name="Futagami T."/>
            <person name="Toyoda A."/>
            <person name="Takaki Y."/>
            <person name="Nishi S."/>
            <person name="Hori S."/>
            <person name="Arai W."/>
            <person name="Tsubouchi T."/>
            <person name="Morono Y."/>
            <person name="Uchiyama I."/>
            <person name="Ito T."/>
            <person name="Fujiyama A."/>
            <person name="Inagaki F."/>
            <person name="Takami H."/>
        </authorList>
    </citation>
    <scope>NUCLEOTIDE SEQUENCE</scope>
    <source>
        <strain evidence="2">Expedition CK06-06</strain>
    </source>
</reference>
<feature type="compositionally biased region" description="Pro residues" evidence="1">
    <location>
        <begin position="1"/>
        <end position="16"/>
    </location>
</feature>
<comment type="caution">
    <text evidence="2">The sequence shown here is derived from an EMBL/GenBank/DDBJ whole genome shotgun (WGS) entry which is preliminary data.</text>
</comment>
<organism evidence="2">
    <name type="scientific">marine sediment metagenome</name>
    <dbReference type="NCBI Taxonomy" id="412755"/>
    <lineage>
        <taxon>unclassified sequences</taxon>
        <taxon>metagenomes</taxon>
        <taxon>ecological metagenomes</taxon>
    </lineage>
</organism>
<proteinExistence type="predicted"/>
<sequence>FPVEPPIDYPLHPPPEQQQAKSKQQEKNKVNP</sequence>
<accession>X0TFN2</accession>
<evidence type="ECO:0000313" key="2">
    <source>
        <dbReference type="EMBL" id="GAF74885.1"/>
    </source>
</evidence>
<protein>
    <submittedName>
        <fullName evidence="2">Uncharacterized protein</fullName>
    </submittedName>
</protein>
<evidence type="ECO:0000256" key="1">
    <source>
        <dbReference type="SAM" id="MobiDB-lite"/>
    </source>
</evidence>
<feature type="non-terminal residue" evidence="2">
    <location>
        <position position="1"/>
    </location>
</feature>